<dbReference type="EMBL" id="AUWU02000005">
    <property type="protein sequence ID" value="KAH0572921.1"/>
    <property type="molecule type" value="Genomic_DNA"/>
</dbReference>
<sequence length="166" mass="19153">MSKANPFANRPDSALTTSVRIPEQKTLSLPKIAEVELDQDYATTVQQLLGYITVLERNQQELMKMIETITTDLPAKLQQKVEKYLFHYQQNVIDKQITEVQTQAESLLEEGKDKISQVQIKPEDLEQRLKVVESVYNQEAMNQLFEDVAQIRQMLGQLYGKVPEKK</sequence>
<keyword evidence="3" id="KW-1185">Reference proteome</keyword>
<name>V6LQQ8_9EUKA</name>
<reference evidence="1 2" key="1">
    <citation type="journal article" date="2014" name="PLoS Genet.">
        <title>The Genome of Spironucleus salmonicida Highlights a Fish Pathogen Adapted to Fluctuating Environments.</title>
        <authorList>
            <person name="Xu F."/>
            <person name="Jerlstrom-Hultqvist J."/>
            <person name="Einarsson E."/>
            <person name="Astvaldsson A."/>
            <person name="Svard S.G."/>
            <person name="Andersson J.O."/>
        </authorList>
    </citation>
    <scope>NUCLEOTIDE SEQUENCE</scope>
    <source>
        <strain evidence="2">ATCC 50377</strain>
    </source>
</reference>
<evidence type="ECO:0000313" key="2">
    <source>
        <dbReference type="EMBL" id="KAH0572921.1"/>
    </source>
</evidence>
<reference evidence="2" key="2">
    <citation type="submission" date="2020-12" db="EMBL/GenBank/DDBJ databases">
        <title>New Spironucleus salmonicida genome in near-complete chromosomes.</title>
        <authorList>
            <person name="Xu F."/>
            <person name="Kurt Z."/>
            <person name="Jimenez-Gonzalez A."/>
            <person name="Astvaldsson A."/>
            <person name="Andersson J.O."/>
            <person name="Svard S.G."/>
        </authorList>
    </citation>
    <scope>NUCLEOTIDE SEQUENCE</scope>
    <source>
        <strain evidence="2">ATCC 50377</strain>
    </source>
</reference>
<dbReference type="EMBL" id="KI546146">
    <property type="protein sequence ID" value="EST43089.1"/>
    <property type="molecule type" value="Genomic_DNA"/>
</dbReference>
<proteinExistence type="predicted"/>
<evidence type="ECO:0000313" key="3">
    <source>
        <dbReference type="Proteomes" id="UP000018208"/>
    </source>
</evidence>
<evidence type="ECO:0000313" key="1">
    <source>
        <dbReference type="EMBL" id="EST43089.1"/>
    </source>
</evidence>
<dbReference type="VEuPathDB" id="GiardiaDB:SS50377_25036"/>
<protein>
    <submittedName>
        <fullName evidence="1">Uncharacterized protein</fullName>
    </submittedName>
</protein>
<accession>V6LQQ8</accession>
<dbReference type="AlphaFoldDB" id="V6LQQ8"/>
<organism evidence="1">
    <name type="scientific">Spironucleus salmonicida</name>
    <dbReference type="NCBI Taxonomy" id="348837"/>
    <lineage>
        <taxon>Eukaryota</taxon>
        <taxon>Metamonada</taxon>
        <taxon>Diplomonadida</taxon>
        <taxon>Hexamitidae</taxon>
        <taxon>Hexamitinae</taxon>
        <taxon>Spironucleus</taxon>
    </lineage>
</organism>
<dbReference type="Proteomes" id="UP000018208">
    <property type="component" value="Unassembled WGS sequence"/>
</dbReference>
<gene>
    <name evidence="1" type="ORF">SS50377_17246</name>
    <name evidence="2" type="ORF">SS50377_25036</name>
</gene>